<gene>
    <name evidence="1" type="ORF">A2392_01320</name>
</gene>
<comment type="caution">
    <text evidence="1">The sequence shown here is derived from an EMBL/GenBank/DDBJ whole genome shotgun (WGS) entry which is preliminary data.</text>
</comment>
<reference evidence="1 2" key="1">
    <citation type="journal article" date="2016" name="Nat. Commun.">
        <title>Thousands of microbial genomes shed light on interconnected biogeochemical processes in an aquifer system.</title>
        <authorList>
            <person name="Anantharaman K."/>
            <person name="Brown C.T."/>
            <person name="Hug L.A."/>
            <person name="Sharon I."/>
            <person name="Castelle C.J."/>
            <person name="Probst A.J."/>
            <person name="Thomas B.C."/>
            <person name="Singh A."/>
            <person name="Wilkins M.J."/>
            <person name="Karaoz U."/>
            <person name="Brodie E.L."/>
            <person name="Williams K.H."/>
            <person name="Hubbard S.S."/>
            <person name="Banfield J.F."/>
        </authorList>
    </citation>
    <scope>NUCLEOTIDE SEQUENCE [LARGE SCALE GENOMIC DNA]</scope>
</reference>
<dbReference type="EMBL" id="MFMS01000002">
    <property type="protein sequence ID" value="OGG86084.1"/>
    <property type="molecule type" value="Genomic_DNA"/>
</dbReference>
<protein>
    <submittedName>
        <fullName evidence="1">Uncharacterized protein</fullName>
    </submittedName>
</protein>
<organism evidence="1 2">
    <name type="scientific">Candidatus Kaiserbacteria bacterium RIFOXYB1_FULL_46_14</name>
    <dbReference type="NCBI Taxonomy" id="1798531"/>
    <lineage>
        <taxon>Bacteria</taxon>
        <taxon>Candidatus Kaiseribacteriota</taxon>
    </lineage>
</organism>
<sequence length="92" mass="10326">MRMKSGPRCGGCKYSQGGKGNDFLCGLLRTKDDQPALVVTMITTFERYENCAYRCWDRMMSATAPLSAQELIELARQQREPIFVTHGTFAVA</sequence>
<dbReference type="Proteomes" id="UP000177395">
    <property type="component" value="Unassembled WGS sequence"/>
</dbReference>
<name>A0A1F6FJP7_9BACT</name>
<proteinExistence type="predicted"/>
<evidence type="ECO:0000313" key="1">
    <source>
        <dbReference type="EMBL" id="OGG86084.1"/>
    </source>
</evidence>
<dbReference type="AlphaFoldDB" id="A0A1F6FJP7"/>
<accession>A0A1F6FJP7</accession>
<dbReference type="STRING" id="1798531.A2392_01320"/>
<evidence type="ECO:0000313" key="2">
    <source>
        <dbReference type="Proteomes" id="UP000177395"/>
    </source>
</evidence>